<reference evidence="3 4" key="2">
    <citation type="submission" date="2020-05" db="EMBL/GenBank/DDBJ databases">
        <authorList>
            <person name="Khan S.A."/>
            <person name="Jeon C.O."/>
            <person name="Chun B.H."/>
        </authorList>
    </citation>
    <scope>NUCLEOTIDE SEQUENCE [LARGE SCALE GENOMIC DNA]</scope>
    <source>
        <strain evidence="3 4">H242</strain>
    </source>
</reference>
<name>A0ABX6P1D8_9BURK</name>
<reference evidence="3 4" key="1">
    <citation type="submission" date="2020-05" db="EMBL/GenBank/DDBJ databases">
        <title>Ramlibacter rhizophilus sp. nov., isolated from rhizosphere soil of national flower Mugunghwa from South Korea.</title>
        <authorList>
            <person name="Zheng-Fei Y."/>
            <person name="Huan T."/>
        </authorList>
    </citation>
    <scope>NUCLEOTIDE SEQUENCE [LARGE SCALE GENOMIC DNA]</scope>
    <source>
        <strain evidence="3 4">H242</strain>
    </source>
</reference>
<dbReference type="EMBL" id="CP053418">
    <property type="protein sequence ID" value="QJW83512.1"/>
    <property type="molecule type" value="Genomic_DNA"/>
</dbReference>
<organism evidence="3 4">
    <name type="scientific">Ramlibacter terrae</name>
    <dbReference type="NCBI Taxonomy" id="2732511"/>
    <lineage>
        <taxon>Bacteria</taxon>
        <taxon>Pseudomonadati</taxon>
        <taxon>Pseudomonadota</taxon>
        <taxon>Betaproteobacteria</taxon>
        <taxon>Burkholderiales</taxon>
        <taxon>Comamonadaceae</taxon>
        <taxon>Ramlibacter</taxon>
    </lineage>
</organism>
<feature type="region of interest" description="Disordered" evidence="1">
    <location>
        <begin position="214"/>
        <end position="241"/>
    </location>
</feature>
<evidence type="ECO:0000313" key="3">
    <source>
        <dbReference type="EMBL" id="QJW83512.1"/>
    </source>
</evidence>
<feature type="compositionally biased region" description="Low complexity" evidence="1">
    <location>
        <begin position="214"/>
        <end position="235"/>
    </location>
</feature>
<accession>A0ABX6P1D8</accession>
<sequence>MGGPACSISAAPSPVKGIYVFWSNLDIAGSFTVTCTRGRFDSRTPRIWIGVDQPTGGQSMPRDIGGSTLNYFIYRRNFGNGVWTSSGNESATSNAAGGLRVQLNFRNATALTSSFNFYFRMPRLQFKAAGVYFDAPLAVTLRSNNANGALLNTGSVTTLISIQDNCRFSTDPAPVAVNYPAFATAPVVRTSTFGLVCTQTPITRCRWISRTAWSPTSASPTWRPSAPRARSSAPPCNRTTP</sequence>
<evidence type="ECO:0000259" key="2">
    <source>
        <dbReference type="Pfam" id="PF05229"/>
    </source>
</evidence>
<gene>
    <name evidence="3" type="ORF">HK414_03190</name>
</gene>
<proteinExistence type="predicted"/>
<dbReference type="InterPro" id="IPR007893">
    <property type="entry name" value="Spore_coat_U/FanG"/>
</dbReference>
<evidence type="ECO:0000256" key="1">
    <source>
        <dbReference type="SAM" id="MobiDB-lite"/>
    </source>
</evidence>
<protein>
    <submittedName>
        <fullName evidence="3">Fimbrial major subunit CsuA/B family protein</fullName>
    </submittedName>
</protein>
<feature type="domain" description="Spore coat protein U/FanG" evidence="2">
    <location>
        <begin position="23"/>
        <end position="135"/>
    </location>
</feature>
<dbReference type="Pfam" id="PF05229">
    <property type="entry name" value="SCPU"/>
    <property type="match status" value="1"/>
</dbReference>
<dbReference type="Proteomes" id="UP000500826">
    <property type="component" value="Chromosome"/>
</dbReference>
<keyword evidence="4" id="KW-1185">Reference proteome</keyword>
<evidence type="ECO:0000313" key="4">
    <source>
        <dbReference type="Proteomes" id="UP000500826"/>
    </source>
</evidence>